<evidence type="ECO:0000256" key="1">
    <source>
        <dbReference type="ARBA" id="ARBA00008270"/>
    </source>
</evidence>
<reference evidence="2 3" key="1">
    <citation type="submission" date="2023-07" db="EMBL/GenBank/DDBJ databases">
        <title>Sorghum-associated microbial communities from plants grown in Nebraska, USA.</title>
        <authorList>
            <person name="Schachtman D."/>
        </authorList>
    </citation>
    <scope>NUCLEOTIDE SEQUENCE [LARGE SCALE GENOMIC DNA]</scope>
    <source>
        <strain evidence="2 3">584</strain>
    </source>
</reference>
<dbReference type="Gene3D" id="3.10.310.10">
    <property type="entry name" value="Diaminopimelate Epimerase, Chain A, domain 1"/>
    <property type="match status" value="2"/>
</dbReference>
<dbReference type="InterPro" id="IPR003719">
    <property type="entry name" value="Phenazine_PhzF-like"/>
</dbReference>
<dbReference type="PANTHER" id="PTHR13774:SF32">
    <property type="entry name" value="ANTISENSE-ENHANCING SEQUENCE 1"/>
    <property type="match status" value="1"/>
</dbReference>
<dbReference type="SUPFAM" id="SSF54506">
    <property type="entry name" value="Diaminopimelate epimerase-like"/>
    <property type="match status" value="1"/>
</dbReference>
<evidence type="ECO:0000313" key="2">
    <source>
        <dbReference type="EMBL" id="MDR6293445.1"/>
    </source>
</evidence>
<comment type="caution">
    <text evidence="2">The sequence shown here is derived from an EMBL/GenBank/DDBJ whole genome shotgun (WGS) entry which is preliminary data.</text>
</comment>
<proteinExistence type="inferred from homology"/>
<dbReference type="Pfam" id="PF02567">
    <property type="entry name" value="PhzC-PhzF"/>
    <property type="match status" value="1"/>
</dbReference>
<dbReference type="PANTHER" id="PTHR13774">
    <property type="entry name" value="PHENAZINE BIOSYNTHESIS PROTEIN"/>
    <property type="match status" value="1"/>
</dbReference>
<dbReference type="Proteomes" id="UP001262410">
    <property type="component" value="Unassembled WGS sequence"/>
</dbReference>
<name>A0ABU1K0U8_9PROT</name>
<comment type="similarity">
    <text evidence="1">Belongs to the PhzF family.</text>
</comment>
<dbReference type="PIRSF" id="PIRSF016184">
    <property type="entry name" value="PhzC_PhzF"/>
    <property type="match status" value="1"/>
</dbReference>
<evidence type="ECO:0000313" key="3">
    <source>
        <dbReference type="Proteomes" id="UP001262410"/>
    </source>
</evidence>
<accession>A0ABU1K0U8</accession>
<keyword evidence="3" id="KW-1185">Reference proteome</keyword>
<dbReference type="RefSeq" id="WP_309800417.1">
    <property type="nucleotide sequence ID" value="NZ_JAVDPW010000012.1"/>
</dbReference>
<dbReference type="NCBIfam" id="TIGR00654">
    <property type="entry name" value="PhzF_family"/>
    <property type="match status" value="1"/>
</dbReference>
<gene>
    <name evidence="2" type="ORF">E9232_005996</name>
</gene>
<organism evidence="2 3">
    <name type="scientific">Inquilinus ginsengisoli</name>
    <dbReference type="NCBI Taxonomy" id="363840"/>
    <lineage>
        <taxon>Bacteria</taxon>
        <taxon>Pseudomonadati</taxon>
        <taxon>Pseudomonadota</taxon>
        <taxon>Alphaproteobacteria</taxon>
        <taxon>Rhodospirillales</taxon>
        <taxon>Rhodospirillaceae</taxon>
        <taxon>Inquilinus</taxon>
    </lineage>
</organism>
<dbReference type="EMBL" id="JAVDPW010000012">
    <property type="protein sequence ID" value="MDR6293445.1"/>
    <property type="molecule type" value="Genomic_DNA"/>
</dbReference>
<protein>
    <submittedName>
        <fullName evidence="2">PhzF family phenazine biosynthesis protein</fullName>
    </submittedName>
</protein>
<sequence>MTASRRTVPFHLVDVFADEPLSGNPLALVPDADALDEAAMRRIAREFNQSETTFLLAPTASDADWRLRSFTPTGDEVVGAGHNSLGAWWWLAESGRLGPLGDGLALHQQLGGRVLPVAVRAEGGVLATIGLTQAAPQALAEHPDLAALAAALGLGDGDQLLGARVVSTGASHLLVQACDRAAVAAARPDAARLLAALRLVVAQGCYLYSLDPIDPAAAAQARFFNPTVGITEDPATGSAAGPLAWHLAQRGLAPAVGEVTIEQGHALGRPSRITVRLGPEGVQVHGRCVTVVDGTLRL</sequence>